<sequence>MSRFDDYWRKTIDLEDGSTAAGQLISKKSGDGSLTIRECMPQQGDLTKLIPFRSARTTFYADETGDDRNEKQYDRLWRHQHDWLRDETSRRTHLDKLRVAAALATAVGITRYQRTRVREIVGSIDGRRFNQNGGIVGLALGAIAYVGDEEASRLKSFDARISGKDRFEEVCERHGVNGAEPVTRSRNLCVRTRRNSRSVCEISLLCKWRVELEFFFRGRVAFLRLKTQSEVR</sequence>
<dbReference type="Proteomes" id="UP001596368">
    <property type="component" value="Unassembled WGS sequence"/>
</dbReference>
<accession>A0ABD5XUF7</accession>
<dbReference type="EMBL" id="JBHSZG010000001">
    <property type="protein sequence ID" value="MFC7137284.1"/>
    <property type="molecule type" value="Genomic_DNA"/>
</dbReference>
<evidence type="ECO:0000313" key="1">
    <source>
        <dbReference type="EMBL" id="MFC7137284.1"/>
    </source>
</evidence>
<proteinExistence type="predicted"/>
<reference evidence="1 2" key="1">
    <citation type="journal article" date="2019" name="Int. J. Syst. Evol. Microbiol.">
        <title>The Global Catalogue of Microorganisms (GCM) 10K type strain sequencing project: providing services to taxonomists for standard genome sequencing and annotation.</title>
        <authorList>
            <consortium name="The Broad Institute Genomics Platform"/>
            <consortium name="The Broad Institute Genome Sequencing Center for Infectious Disease"/>
            <person name="Wu L."/>
            <person name="Ma J."/>
        </authorList>
    </citation>
    <scope>NUCLEOTIDE SEQUENCE [LARGE SCALE GENOMIC DNA]</scope>
    <source>
        <strain evidence="1 2">DT92</strain>
    </source>
</reference>
<keyword evidence="2" id="KW-1185">Reference proteome</keyword>
<gene>
    <name evidence="1" type="ORF">ACFQRB_14180</name>
</gene>
<comment type="caution">
    <text evidence="1">The sequence shown here is derived from an EMBL/GenBank/DDBJ whole genome shotgun (WGS) entry which is preliminary data.</text>
</comment>
<dbReference type="AlphaFoldDB" id="A0ABD5XUF7"/>
<evidence type="ECO:0000313" key="2">
    <source>
        <dbReference type="Proteomes" id="UP001596368"/>
    </source>
</evidence>
<organism evidence="1 2">
    <name type="scientific">Halobaculum litoreum</name>
    <dbReference type="NCBI Taxonomy" id="3031998"/>
    <lineage>
        <taxon>Archaea</taxon>
        <taxon>Methanobacteriati</taxon>
        <taxon>Methanobacteriota</taxon>
        <taxon>Stenosarchaea group</taxon>
        <taxon>Halobacteria</taxon>
        <taxon>Halobacteriales</taxon>
        <taxon>Haloferacaceae</taxon>
        <taxon>Halobaculum</taxon>
    </lineage>
</organism>
<protein>
    <submittedName>
        <fullName evidence="1">Uncharacterized protein</fullName>
    </submittedName>
</protein>
<name>A0ABD5XUF7_9EURY</name>